<evidence type="ECO:0000256" key="12">
    <source>
        <dbReference type="ARBA" id="ARBA00034006"/>
    </source>
</evidence>
<organism evidence="14 15">
    <name type="scientific">Rhizobium alvei</name>
    <dbReference type="NCBI Taxonomy" id="1132659"/>
    <lineage>
        <taxon>Bacteria</taxon>
        <taxon>Pseudomonadati</taxon>
        <taxon>Pseudomonadota</taxon>
        <taxon>Alphaproteobacteria</taxon>
        <taxon>Hyphomicrobiales</taxon>
        <taxon>Rhizobiaceae</taxon>
        <taxon>Rhizobium/Agrobacterium group</taxon>
        <taxon>Rhizobium</taxon>
    </lineage>
</organism>
<dbReference type="PROSITE" id="PS00152">
    <property type="entry name" value="ATPASE_ALPHA_BETA"/>
    <property type="match status" value="1"/>
</dbReference>
<keyword evidence="2" id="KW-0813">Transport</keyword>
<reference evidence="14" key="2">
    <citation type="submission" date="2023-07" db="EMBL/GenBank/DDBJ databases">
        <authorList>
            <person name="Shen H."/>
        </authorList>
    </citation>
    <scope>NUCLEOTIDE SEQUENCE</scope>
    <source>
        <strain evidence="14">TNR-22</strain>
    </source>
</reference>
<dbReference type="InterPro" id="IPR050053">
    <property type="entry name" value="ATPase_alpha/beta_chains"/>
</dbReference>
<protein>
    <recommendedName>
        <fullName evidence="11">Type 3 secretion system ATPase</fullName>
        <ecNumber evidence="10">7.4.2.8</ecNumber>
    </recommendedName>
</protein>
<keyword evidence="15" id="KW-1185">Reference proteome</keyword>
<dbReference type="EMBL" id="JAUOZU010000018">
    <property type="protein sequence ID" value="MDO6966473.1"/>
    <property type="molecule type" value="Genomic_DNA"/>
</dbReference>
<keyword evidence="7" id="KW-1278">Translocase</keyword>
<gene>
    <name evidence="14" type="primary">sctN</name>
    <name evidence="14" type="ORF">Q4481_21170</name>
</gene>
<keyword evidence="4" id="KW-0547">Nucleotide-binding</keyword>
<evidence type="ECO:0000256" key="10">
    <source>
        <dbReference type="ARBA" id="ARBA00024382"/>
    </source>
</evidence>
<evidence type="ECO:0000256" key="3">
    <source>
        <dbReference type="ARBA" id="ARBA00022490"/>
    </source>
</evidence>
<evidence type="ECO:0000313" key="14">
    <source>
        <dbReference type="EMBL" id="MDO6966473.1"/>
    </source>
</evidence>
<dbReference type="NCBIfam" id="TIGR02546">
    <property type="entry name" value="III_secr_ATP"/>
    <property type="match status" value="1"/>
</dbReference>
<dbReference type="PANTHER" id="PTHR15184:SF9">
    <property type="entry name" value="SPI-1 TYPE 3 SECRETION SYSTEM ATPASE"/>
    <property type="match status" value="1"/>
</dbReference>
<reference evidence="14" key="1">
    <citation type="journal article" date="2015" name="Int. J. Syst. Evol. Microbiol.">
        <title>Rhizobium alvei sp. nov., isolated from a freshwater river.</title>
        <authorList>
            <person name="Sheu S.Y."/>
            <person name="Huang H.W."/>
            <person name="Young C.C."/>
            <person name="Chen W.M."/>
        </authorList>
    </citation>
    <scope>NUCLEOTIDE SEQUENCE</scope>
    <source>
        <strain evidence="14">TNR-22</strain>
    </source>
</reference>
<comment type="catalytic activity">
    <reaction evidence="12">
        <text>ATP + H2O + cellular proteinSide 1 = ADP + phosphate + cellular proteinSide 2.</text>
        <dbReference type="EC" id="7.4.2.8"/>
    </reaction>
</comment>
<dbReference type="Pfam" id="PF02874">
    <property type="entry name" value="ATP-synt_ab_N"/>
    <property type="match status" value="1"/>
</dbReference>
<dbReference type="SMART" id="SM00382">
    <property type="entry name" value="AAA"/>
    <property type="match status" value="1"/>
</dbReference>
<dbReference type="EC" id="7.4.2.8" evidence="10"/>
<dbReference type="InterPro" id="IPR013380">
    <property type="entry name" value="ATPase_T3SS_SctN"/>
</dbReference>
<evidence type="ECO:0000256" key="8">
    <source>
        <dbReference type="ARBA" id="ARBA00023026"/>
    </source>
</evidence>
<proteinExistence type="inferred from homology"/>
<dbReference type="SUPFAM" id="SSF52540">
    <property type="entry name" value="P-loop containing nucleoside triphosphate hydrolases"/>
    <property type="match status" value="1"/>
</dbReference>
<dbReference type="InterPro" id="IPR020003">
    <property type="entry name" value="ATPase_a/bsu_AS"/>
</dbReference>
<keyword evidence="3" id="KW-0963">Cytoplasm</keyword>
<keyword evidence="6" id="KW-0653">Protein transport</keyword>
<dbReference type="InterPro" id="IPR040627">
    <property type="entry name" value="T3SS_ATPase_C"/>
</dbReference>
<evidence type="ECO:0000256" key="1">
    <source>
        <dbReference type="ARBA" id="ARBA00004496"/>
    </source>
</evidence>
<dbReference type="NCBIfam" id="TIGR01026">
    <property type="entry name" value="fliI_yscN"/>
    <property type="match status" value="1"/>
</dbReference>
<evidence type="ECO:0000256" key="9">
    <source>
        <dbReference type="ARBA" id="ARBA00024342"/>
    </source>
</evidence>
<dbReference type="InterPro" id="IPR003593">
    <property type="entry name" value="AAA+_ATPase"/>
</dbReference>
<evidence type="ECO:0000256" key="2">
    <source>
        <dbReference type="ARBA" id="ARBA00022448"/>
    </source>
</evidence>
<comment type="caution">
    <text evidence="14">The sequence shown here is derived from an EMBL/GenBank/DDBJ whole genome shotgun (WGS) entry which is preliminary data.</text>
</comment>
<keyword evidence="8" id="KW-0843">Virulence</keyword>
<evidence type="ECO:0000256" key="5">
    <source>
        <dbReference type="ARBA" id="ARBA00022840"/>
    </source>
</evidence>
<feature type="domain" description="AAA+ ATPase" evidence="13">
    <location>
        <begin position="183"/>
        <end position="364"/>
    </location>
</feature>
<evidence type="ECO:0000256" key="7">
    <source>
        <dbReference type="ARBA" id="ARBA00022967"/>
    </source>
</evidence>
<keyword evidence="5" id="KW-0067">ATP-binding</keyword>
<evidence type="ECO:0000256" key="4">
    <source>
        <dbReference type="ARBA" id="ARBA00022741"/>
    </source>
</evidence>
<dbReference type="Pfam" id="PF18269">
    <property type="entry name" value="T3SS_ATPase_C"/>
    <property type="match status" value="1"/>
</dbReference>
<accession>A0ABT8YT11</accession>
<dbReference type="InterPro" id="IPR027417">
    <property type="entry name" value="P-loop_NTPase"/>
</dbReference>
<dbReference type="InterPro" id="IPR000194">
    <property type="entry name" value="ATPase_F1/V1/A1_a/bsu_nucl-bd"/>
</dbReference>
<name>A0ABT8YT11_9HYPH</name>
<dbReference type="CDD" id="cd18117">
    <property type="entry name" value="ATP-synt_flagellum-secretory_path_III_N"/>
    <property type="match status" value="1"/>
</dbReference>
<dbReference type="InterPro" id="IPR005714">
    <property type="entry name" value="ATPase_T3SS_FliI/YscN"/>
</dbReference>
<evidence type="ECO:0000313" key="15">
    <source>
        <dbReference type="Proteomes" id="UP001174932"/>
    </source>
</evidence>
<dbReference type="NCBIfam" id="NF005391">
    <property type="entry name" value="PRK06936.1"/>
    <property type="match status" value="1"/>
</dbReference>
<evidence type="ECO:0000256" key="6">
    <source>
        <dbReference type="ARBA" id="ARBA00022927"/>
    </source>
</evidence>
<evidence type="ECO:0000256" key="11">
    <source>
        <dbReference type="ARBA" id="ARBA00024442"/>
    </source>
</evidence>
<comment type="subcellular location">
    <subcellularLocation>
        <location evidence="1">Cytoplasm</location>
    </subcellularLocation>
</comment>
<dbReference type="RefSeq" id="WP_304378401.1">
    <property type="nucleotide sequence ID" value="NZ_JAUOZU010000018.1"/>
</dbReference>
<dbReference type="PANTHER" id="PTHR15184">
    <property type="entry name" value="ATP SYNTHASE"/>
    <property type="match status" value="1"/>
</dbReference>
<dbReference type="Proteomes" id="UP001174932">
    <property type="component" value="Unassembled WGS sequence"/>
</dbReference>
<sequence length="461" mass="49970">MNLRARAHDQSEEITRREQSICSFPFDQVAALKSRAGDYNAFPLLGLVKKVVGTIIHASAPGVQVGELVELRTPATGHRLMAEVVGFLGDEALLSPIGETQGIAPHTEVVPTGRVQSVAVGDGLLGRVIDGLGNFIDGVNRPFEPETYYPIYQLPPDPMKRRVITEHLSLGVRALDGLLTCGEGQRMGIFAAAGGGKSTLLSMLVKGADVDVTVLALIGERGREVREFIEHDLGPEGLAKSVIVCATSDKSSMERAKAAFLATSIAEFHRDKGRKVLFLMDSVTRFARALREIGLAAGEPPTRRGFPPSVFANLPKLMERVGMNEKGSITALYTVLVEGDDMNEPVADETRSILDGHIILSAKLAQQNHYPAIDVLASKSRVMTKVTAPDHLEAAGAVNELMAVYNEVELLVKIGEYKEGSDPRADRAIRKVEQIRSFLRQKTTELTPFDETVAMLKKVAS</sequence>
<dbReference type="Gene3D" id="3.40.50.12240">
    <property type="match status" value="1"/>
</dbReference>
<dbReference type="InterPro" id="IPR004100">
    <property type="entry name" value="ATPase_F1/V1/A1_a/bsu_N"/>
</dbReference>
<evidence type="ECO:0000259" key="13">
    <source>
        <dbReference type="SMART" id="SM00382"/>
    </source>
</evidence>
<comment type="similarity">
    <text evidence="9">Belongs to the ATPase alpha/beta chains family. T3SS ATPase subfamily.</text>
</comment>
<dbReference type="CDD" id="cd01136">
    <property type="entry name" value="ATPase_flagellum-secretory_path_III"/>
    <property type="match status" value="1"/>
</dbReference>
<dbReference type="Pfam" id="PF00006">
    <property type="entry name" value="ATP-synt_ab"/>
    <property type="match status" value="1"/>
</dbReference>